<organism evidence="5 6">
    <name type="scientific">Pelagibacterium luteolum</name>
    <dbReference type="NCBI Taxonomy" id="440168"/>
    <lineage>
        <taxon>Bacteria</taxon>
        <taxon>Pseudomonadati</taxon>
        <taxon>Pseudomonadota</taxon>
        <taxon>Alphaproteobacteria</taxon>
        <taxon>Hyphomicrobiales</taxon>
        <taxon>Devosiaceae</taxon>
        <taxon>Pelagibacterium</taxon>
    </lineage>
</organism>
<evidence type="ECO:0000256" key="2">
    <source>
        <dbReference type="ARBA" id="ARBA00022737"/>
    </source>
</evidence>
<evidence type="ECO:0000256" key="4">
    <source>
        <dbReference type="SAM" id="Phobius"/>
    </source>
</evidence>
<dbReference type="SUPFAM" id="SSF51161">
    <property type="entry name" value="Trimeric LpxA-like enzymes"/>
    <property type="match status" value="1"/>
</dbReference>
<dbReference type="RefSeq" id="WP_143009278.1">
    <property type="nucleotide sequence ID" value="NZ_FNCS01000001.1"/>
</dbReference>
<keyword evidence="4" id="KW-0812">Transmembrane</keyword>
<keyword evidence="1 5" id="KW-0808">Transferase</keyword>
<dbReference type="STRING" id="440168.SAMN04487974_101254"/>
<dbReference type="AlphaFoldDB" id="A0A1G7S3A2"/>
<feature type="region of interest" description="Disordered" evidence="3">
    <location>
        <begin position="1"/>
        <end position="23"/>
    </location>
</feature>
<evidence type="ECO:0000256" key="3">
    <source>
        <dbReference type="SAM" id="MobiDB-lite"/>
    </source>
</evidence>
<keyword evidence="6" id="KW-1185">Reference proteome</keyword>
<sequence>MSSNPPDETDIAPSSRVTSDTRDLDALSRPHKRGCLPDLPTVICYLKADLYRYHGDGRLKFWRHFLFTPGYKYTVWMRLAGWASNSKLTLFTFGWFLKWMLMRCRYKYGIAIPEYTEIGPGLFINRFGAIYMNGDAVIGANVNIAQMTLIGQANRGKRAGSPTVGDRVYVGVGTCIVGRITVGNGVVVGVNSVVSRDIPEDAVVAGTPAEILSMQGSTGYINRMVPDAMIRTCYQLRDRGRGTGHRSASSDMSGE</sequence>
<accession>A0A1G7S3A2</accession>
<name>A0A1G7S3A2_9HYPH</name>
<dbReference type="InterPro" id="IPR011004">
    <property type="entry name" value="Trimer_LpxA-like_sf"/>
</dbReference>
<feature type="transmembrane region" description="Helical" evidence="4">
    <location>
        <begin position="75"/>
        <end position="97"/>
    </location>
</feature>
<keyword evidence="2" id="KW-0677">Repeat</keyword>
<reference evidence="5 6" key="1">
    <citation type="submission" date="2016-10" db="EMBL/GenBank/DDBJ databases">
        <authorList>
            <person name="de Groot N.N."/>
        </authorList>
    </citation>
    <scope>NUCLEOTIDE SEQUENCE [LARGE SCALE GENOMIC DNA]</scope>
    <source>
        <strain evidence="5 6">CGMCC 1.10267</strain>
    </source>
</reference>
<protein>
    <submittedName>
        <fullName evidence="5">Serine O-acetyltransferase</fullName>
    </submittedName>
</protein>
<keyword evidence="4" id="KW-1133">Transmembrane helix</keyword>
<dbReference type="PANTHER" id="PTHR42811">
    <property type="entry name" value="SERINE ACETYLTRANSFERASE"/>
    <property type="match status" value="1"/>
</dbReference>
<evidence type="ECO:0000313" key="5">
    <source>
        <dbReference type="EMBL" id="SDG16939.1"/>
    </source>
</evidence>
<keyword evidence="4" id="KW-0472">Membrane</keyword>
<evidence type="ECO:0000313" key="6">
    <source>
        <dbReference type="Proteomes" id="UP000199495"/>
    </source>
</evidence>
<dbReference type="EMBL" id="FNCS01000001">
    <property type="protein sequence ID" value="SDG16939.1"/>
    <property type="molecule type" value="Genomic_DNA"/>
</dbReference>
<dbReference type="Gene3D" id="2.160.10.10">
    <property type="entry name" value="Hexapeptide repeat proteins"/>
    <property type="match status" value="1"/>
</dbReference>
<evidence type="ECO:0000256" key="1">
    <source>
        <dbReference type="ARBA" id="ARBA00022679"/>
    </source>
</evidence>
<dbReference type="GO" id="GO:0016740">
    <property type="term" value="F:transferase activity"/>
    <property type="evidence" value="ECO:0007669"/>
    <property type="project" value="UniProtKB-KW"/>
</dbReference>
<dbReference type="InterPro" id="IPR018357">
    <property type="entry name" value="Hexapep_transf_CS"/>
</dbReference>
<proteinExistence type="predicted"/>
<dbReference type="PROSITE" id="PS00101">
    <property type="entry name" value="HEXAPEP_TRANSFERASES"/>
    <property type="match status" value="1"/>
</dbReference>
<dbReference type="Proteomes" id="UP000199495">
    <property type="component" value="Unassembled WGS sequence"/>
</dbReference>
<gene>
    <name evidence="5" type="ORF">SAMN04487974_101254</name>
</gene>
<dbReference type="OrthoDB" id="7545269at2"/>